<dbReference type="Proteomes" id="UP000199537">
    <property type="component" value="Unassembled WGS sequence"/>
</dbReference>
<proteinExistence type="predicted"/>
<gene>
    <name evidence="2" type="ORF">SAMN05660895_0900</name>
</gene>
<dbReference type="InterPro" id="IPR011990">
    <property type="entry name" value="TPR-like_helical_dom_sf"/>
</dbReference>
<dbReference type="PROSITE" id="PS51257">
    <property type="entry name" value="PROKAR_LIPOPROTEIN"/>
    <property type="match status" value="1"/>
</dbReference>
<dbReference type="Gene3D" id="1.25.40.390">
    <property type="match status" value="1"/>
</dbReference>
<dbReference type="EMBL" id="FPCJ01000001">
    <property type="protein sequence ID" value="SFV30826.1"/>
    <property type="molecule type" value="Genomic_DNA"/>
</dbReference>
<evidence type="ECO:0000313" key="2">
    <source>
        <dbReference type="EMBL" id="SFV30826.1"/>
    </source>
</evidence>
<dbReference type="STRING" id="1393122.SAMN05660895_0900"/>
<name>A0A1I7N8D6_9BACT</name>
<evidence type="ECO:0000313" key="3">
    <source>
        <dbReference type="Proteomes" id="UP000199537"/>
    </source>
</evidence>
<dbReference type="OrthoDB" id="9766256at2"/>
<dbReference type="RefSeq" id="WP_092458309.1">
    <property type="nucleotide sequence ID" value="NZ_FPCJ01000001.1"/>
</dbReference>
<dbReference type="SUPFAM" id="SSF48452">
    <property type="entry name" value="TPR-like"/>
    <property type="match status" value="1"/>
</dbReference>
<organism evidence="2 3">
    <name type="scientific">Thermoflavifilum thermophilum</name>
    <dbReference type="NCBI Taxonomy" id="1393122"/>
    <lineage>
        <taxon>Bacteria</taxon>
        <taxon>Pseudomonadati</taxon>
        <taxon>Bacteroidota</taxon>
        <taxon>Chitinophagia</taxon>
        <taxon>Chitinophagales</taxon>
        <taxon>Chitinophagaceae</taxon>
        <taxon>Thermoflavifilum</taxon>
    </lineage>
</organism>
<protein>
    <submittedName>
        <fullName evidence="2">Starch-binding associating with outer membrane</fullName>
    </submittedName>
</protein>
<reference evidence="3" key="1">
    <citation type="submission" date="2016-10" db="EMBL/GenBank/DDBJ databases">
        <authorList>
            <person name="Varghese N."/>
            <person name="Submissions S."/>
        </authorList>
    </citation>
    <scope>NUCLEOTIDE SEQUENCE [LARGE SCALE GENOMIC DNA]</scope>
    <source>
        <strain evidence="3">DSM 14807</strain>
    </source>
</reference>
<dbReference type="Pfam" id="PF12771">
    <property type="entry name" value="SusD-like_2"/>
    <property type="match status" value="1"/>
</dbReference>
<dbReference type="AlphaFoldDB" id="A0A1I7N8D6"/>
<dbReference type="InterPro" id="IPR041662">
    <property type="entry name" value="SusD-like_2"/>
</dbReference>
<keyword evidence="3" id="KW-1185">Reference proteome</keyword>
<evidence type="ECO:0000256" key="1">
    <source>
        <dbReference type="SAM" id="SignalP"/>
    </source>
</evidence>
<accession>A0A1I7N8D6</accession>
<keyword evidence="1" id="KW-0732">Signal</keyword>
<feature type="chain" id="PRO_5011556444" evidence="1">
    <location>
        <begin position="20"/>
        <end position="527"/>
    </location>
</feature>
<sequence length="527" mass="59258">MKKFITISLILCCTGCALFTISCNQSFQDLNVNPNKPTQVPPSLLLTGILSDMADLPGGMDERWDQYFLINYSYYGNNRYDFGPGNDYYATLKNVDKMVQEASAGNTSLQNPYHALSLFFKAYFFTKMSLEMGDIPMRDALKGTNNLTPVYDSQKLVFQQALLWLDTANQELHQLIISGPSKPDGDFYFNGNLVQWQKIVNAFRLRLLIHLSKKINDPDLHIAQQFNTIVNNPSQYPLLQSNDDNLQYVFIYPTNIYPRNPGNFGFNALRENCSATYVGLLTQLHDPRVFVTSEPAQALVSAGVSATSFNAFVGADPGEDLGTMYNKTNAGEYSLINRKRYYDTYTGEPCIQIGYAEQCFNIAEAINRGWIAGGPLGNAEAYYKQGIQASWSFYQIPLSGQFTAYFLHPGASLGTYDTYQIPVDFTSYYNQSTVKYAGNNAMGLTQILQQKYLTLFLHAGLEAYYQYRRTGVPNFTTGPGTGNSGRIAMRFQYPSEEKTANAQHYQDALNRQFGGNDDINGIMWILK</sequence>
<feature type="signal peptide" evidence="1">
    <location>
        <begin position="1"/>
        <end position="19"/>
    </location>
</feature>